<dbReference type="CDD" id="cd08261">
    <property type="entry name" value="Zn_ADH7"/>
    <property type="match status" value="1"/>
</dbReference>
<dbReference type="STRING" id="405671.SAMN05421827_107142"/>
<dbReference type="InterPro" id="IPR011032">
    <property type="entry name" value="GroES-like_sf"/>
</dbReference>
<evidence type="ECO:0000313" key="4">
    <source>
        <dbReference type="EMBL" id="SDG51619.1"/>
    </source>
</evidence>
<dbReference type="AlphaFoldDB" id="A0A1G7UWV3"/>
<protein>
    <submittedName>
        <fullName evidence="4">2-desacetyl-2-hydroxyethyl bacteriochlorophyllide A dehydrogenase</fullName>
    </submittedName>
</protein>
<evidence type="ECO:0000259" key="2">
    <source>
        <dbReference type="Pfam" id="PF00107"/>
    </source>
</evidence>
<dbReference type="PANTHER" id="PTHR43401">
    <property type="entry name" value="L-THREONINE 3-DEHYDROGENASE"/>
    <property type="match status" value="1"/>
</dbReference>
<feature type="domain" description="Alcohol dehydrogenase-like N-terminal" evidence="3">
    <location>
        <begin position="24"/>
        <end position="128"/>
    </location>
</feature>
<dbReference type="SUPFAM" id="SSF51735">
    <property type="entry name" value="NAD(P)-binding Rossmann-fold domains"/>
    <property type="match status" value="1"/>
</dbReference>
<dbReference type="Pfam" id="PF08240">
    <property type="entry name" value="ADH_N"/>
    <property type="match status" value="1"/>
</dbReference>
<keyword evidence="5" id="KW-1185">Reference proteome</keyword>
<dbReference type="Pfam" id="PF00107">
    <property type="entry name" value="ADH_zinc_N"/>
    <property type="match status" value="1"/>
</dbReference>
<dbReference type="EMBL" id="FNCH01000007">
    <property type="protein sequence ID" value="SDG51619.1"/>
    <property type="molecule type" value="Genomic_DNA"/>
</dbReference>
<dbReference type="Gene3D" id="3.40.50.720">
    <property type="entry name" value="NAD(P)-binding Rossmann-like Domain"/>
    <property type="match status" value="1"/>
</dbReference>
<dbReference type="SUPFAM" id="SSF50129">
    <property type="entry name" value="GroES-like"/>
    <property type="match status" value="1"/>
</dbReference>
<name>A0A1G7UWV3_9SPHI</name>
<reference evidence="5" key="1">
    <citation type="submission" date="2016-10" db="EMBL/GenBank/DDBJ databases">
        <authorList>
            <person name="Varghese N."/>
            <person name="Submissions S."/>
        </authorList>
    </citation>
    <scope>NUCLEOTIDE SEQUENCE [LARGE SCALE GENOMIC DNA]</scope>
    <source>
        <strain evidence="5">DSM 17933</strain>
    </source>
</reference>
<accession>A0A1G7UWV3</accession>
<gene>
    <name evidence="4" type="ORF">SAMN05421827_107142</name>
</gene>
<keyword evidence="1" id="KW-0560">Oxidoreductase</keyword>
<dbReference type="InterPro" id="IPR050129">
    <property type="entry name" value="Zn_alcohol_dh"/>
</dbReference>
<evidence type="ECO:0000256" key="1">
    <source>
        <dbReference type="ARBA" id="ARBA00023002"/>
    </source>
</evidence>
<dbReference type="RefSeq" id="WP_090499692.1">
    <property type="nucleotide sequence ID" value="NZ_FNCH01000007.1"/>
</dbReference>
<evidence type="ECO:0000313" key="5">
    <source>
        <dbReference type="Proteomes" id="UP000199643"/>
    </source>
</evidence>
<dbReference type="Proteomes" id="UP000199643">
    <property type="component" value="Unassembled WGS sequence"/>
</dbReference>
<dbReference type="PANTHER" id="PTHR43401:SF3">
    <property type="entry name" value="L-GALACTONATE-5-DEHYDROGENASE"/>
    <property type="match status" value="1"/>
</dbReference>
<dbReference type="Gene3D" id="3.90.180.10">
    <property type="entry name" value="Medium-chain alcohol dehydrogenases, catalytic domain"/>
    <property type="match status" value="1"/>
</dbReference>
<dbReference type="InterPro" id="IPR013154">
    <property type="entry name" value="ADH-like_N"/>
</dbReference>
<feature type="domain" description="Alcohol dehydrogenase-like C-terminal" evidence="2">
    <location>
        <begin position="169"/>
        <end position="296"/>
    </location>
</feature>
<proteinExistence type="predicted"/>
<dbReference type="InterPro" id="IPR036291">
    <property type="entry name" value="NAD(P)-bd_dom_sf"/>
</dbReference>
<sequence length="339" mass="36710">MKALVCNTPGEFSYINKEMPSVEEGMILLKMRRLGICGTDYHAFEGTQPFFEYPRILGHEIAAEVIEAGAGLNFKTGDLVTISPYFYCGTCIACRSGRTNCCVKIKVFGVHIDGAMQEYITVPASAIVSGEGLTVDELALIEPLAIGAHGVGLAQLNKGDNVVILGAGPIGLGTIAFAKISGAEVTVIDVNDNRLSFCSERFGIAHTINPLKTDALAQLSQITNGEMAKVVIDCTGNLKAINNAFTFLAHTGRFIMIGLQKGTIEVVHPEFHKREAVLMSSRNALPDDFAYVIDCIRKGVIKPTDFITHNVPFSEVKEKFNHLLNANESLIKALISFDE</sequence>
<organism evidence="4 5">
    <name type="scientific">Pedobacter terrae</name>
    <dbReference type="NCBI Taxonomy" id="405671"/>
    <lineage>
        <taxon>Bacteria</taxon>
        <taxon>Pseudomonadati</taxon>
        <taxon>Bacteroidota</taxon>
        <taxon>Sphingobacteriia</taxon>
        <taxon>Sphingobacteriales</taxon>
        <taxon>Sphingobacteriaceae</taxon>
        <taxon>Pedobacter</taxon>
    </lineage>
</organism>
<evidence type="ECO:0000259" key="3">
    <source>
        <dbReference type="Pfam" id="PF08240"/>
    </source>
</evidence>
<dbReference type="InterPro" id="IPR013149">
    <property type="entry name" value="ADH-like_C"/>
</dbReference>
<dbReference type="OrthoDB" id="9787435at2"/>
<dbReference type="GO" id="GO:0016491">
    <property type="term" value="F:oxidoreductase activity"/>
    <property type="evidence" value="ECO:0007669"/>
    <property type="project" value="UniProtKB-KW"/>
</dbReference>